<keyword evidence="3" id="KW-0732">Signal</keyword>
<feature type="region of interest" description="Disordered" evidence="2">
    <location>
        <begin position="233"/>
        <end position="252"/>
    </location>
</feature>
<keyword evidence="1" id="KW-0677">Repeat</keyword>
<dbReference type="EMBL" id="DF238840">
    <property type="protein sequence ID" value="GAF25572.1"/>
    <property type="molecule type" value="Genomic_DNA"/>
</dbReference>
<evidence type="ECO:0000259" key="4">
    <source>
        <dbReference type="PROSITE" id="PS51272"/>
    </source>
</evidence>
<feature type="compositionally biased region" description="Low complexity" evidence="2">
    <location>
        <begin position="240"/>
        <end position="252"/>
    </location>
</feature>
<feature type="chain" id="PRO_5006630485" evidence="3">
    <location>
        <begin position="32"/>
        <end position="460"/>
    </location>
</feature>
<dbReference type="PROSITE" id="PS51272">
    <property type="entry name" value="SLH"/>
    <property type="match status" value="2"/>
</dbReference>
<evidence type="ECO:0000256" key="3">
    <source>
        <dbReference type="SAM" id="SignalP"/>
    </source>
</evidence>
<feature type="domain" description="SLH" evidence="4">
    <location>
        <begin position="156"/>
        <end position="219"/>
    </location>
</feature>
<dbReference type="Pfam" id="PF00395">
    <property type="entry name" value="SLH"/>
    <property type="match status" value="2"/>
</dbReference>
<name>A0A0S6UBC9_NEOTH</name>
<feature type="domain" description="SLH" evidence="4">
    <location>
        <begin position="33"/>
        <end position="96"/>
    </location>
</feature>
<gene>
    <name evidence="5" type="ORF">MTY_0907</name>
</gene>
<sequence>MADRRGLNPLKRCFLIILAFLIVASPRPALAAWGDGLFPDALNHWAAEPLNFLGALDIVRGYPDGTCRPDQPLTAVEAVVLLMRATEYTAARTTNLKIDIPAGAVWAKNDLALAVQNGIVANEELQPSVLLQPAPRYLVWQFLARSLKIPLDRETALDFSDAAQVPAGAVPAASTLVRLGILRGQPDGTLRPLDTITRAELLALLARMIEDGWLNPVPARRLEGWVQAVRQDAGRSRPLTGSTGISGSRTGSPLPGRYIITLSTPGGGSKDYPLATNAGVFNLTLPTPFALENLHVVAALNRRNELAFIKAYEPRQPGQLTANTGTVEKVIQGRNLQLVLRDLDHELHTYDANWATTVPGGLLSLKQGQWVKVALNETAAWNIEPLEVKKATGTIEAIEGRKLYLDKFDKNLGNVFLDWERARLSGKDGTEYTGSGLKIGSKVEITCLDWDKVLEIKVQD</sequence>
<evidence type="ECO:0000313" key="5">
    <source>
        <dbReference type="EMBL" id="GAF25572.1"/>
    </source>
</evidence>
<protein>
    <submittedName>
        <fullName evidence="5">Adenylate cyclase, family 3</fullName>
    </submittedName>
</protein>
<proteinExistence type="predicted"/>
<accession>A0A0S6UBC9</accession>
<dbReference type="InterPro" id="IPR001119">
    <property type="entry name" value="SLH_dom"/>
</dbReference>
<dbReference type="Proteomes" id="UP000063718">
    <property type="component" value="Unassembled WGS sequence"/>
</dbReference>
<dbReference type="AlphaFoldDB" id="A0A0S6UBC9"/>
<organism evidence="5">
    <name type="scientific">Moorella thermoacetica Y72</name>
    <dbReference type="NCBI Taxonomy" id="1325331"/>
    <lineage>
        <taxon>Bacteria</taxon>
        <taxon>Bacillati</taxon>
        <taxon>Bacillota</taxon>
        <taxon>Clostridia</taxon>
        <taxon>Neomoorellales</taxon>
        <taxon>Neomoorellaceae</taxon>
        <taxon>Neomoorella</taxon>
    </lineage>
</organism>
<evidence type="ECO:0000256" key="1">
    <source>
        <dbReference type="ARBA" id="ARBA00022737"/>
    </source>
</evidence>
<evidence type="ECO:0000256" key="2">
    <source>
        <dbReference type="SAM" id="MobiDB-lite"/>
    </source>
</evidence>
<reference evidence="5" key="1">
    <citation type="journal article" date="2014" name="Gene">
        <title>Genome-guided analysis of transformation efficiency and carbon dioxide assimilation by Moorella thermoacetica Y72.</title>
        <authorList>
            <person name="Tsukahara K."/>
            <person name="Kita A."/>
            <person name="Nakashimada Y."/>
            <person name="Hoshino T."/>
            <person name="Murakami K."/>
        </authorList>
    </citation>
    <scope>NUCLEOTIDE SEQUENCE [LARGE SCALE GENOMIC DNA]</scope>
    <source>
        <strain evidence="5">Y72</strain>
    </source>
</reference>
<feature type="signal peptide" evidence="3">
    <location>
        <begin position="1"/>
        <end position="31"/>
    </location>
</feature>